<name>A0A2V1GWI7_9GAMM</name>
<dbReference type="RefSeq" id="WP_133245492.1">
    <property type="nucleotide sequence ID" value="NZ_CAWNYD010000002.1"/>
</dbReference>
<evidence type="ECO:0000313" key="1">
    <source>
        <dbReference type="EMBL" id="PVZ70370.1"/>
    </source>
</evidence>
<evidence type="ECO:0000313" key="2">
    <source>
        <dbReference type="Proteomes" id="UP000244906"/>
    </source>
</evidence>
<proteinExistence type="predicted"/>
<dbReference type="AlphaFoldDB" id="A0A2V1GWI7"/>
<reference evidence="1 2" key="1">
    <citation type="submission" date="2018-04" db="EMBL/GenBank/DDBJ databases">
        <title>Thalassorhabdus spongiae gen. nov., sp. nov., isolated from a marine sponge in South-West Iceland.</title>
        <authorList>
            <person name="Knobloch S."/>
            <person name="Daussin A."/>
            <person name="Johannsson R."/>
            <person name="Marteinsson V.T."/>
        </authorList>
    </citation>
    <scope>NUCLEOTIDE SEQUENCE [LARGE SCALE GENOMIC DNA]</scope>
    <source>
        <strain evidence="1 2">Hp12</strain>
    </source>
</reference>
<gene>
    <name evidence="1" type="ORF">DC094_07185</name>
</gene>
<comment type="caution">
    <text evidence="1">The sequence shown here is derived from an EMBL/GenBank/DDBJ whole genome shotgun (WGS) entry which is preliminary data.</text>
</comment>
<sequence length="318" mass="35237">MKKGWLLIPCMLSLAACEDQHKESKDLTAADVVADIRINRQGNAAYTTATRIIANLKSDDIDVKLTNGDRIQAIQGNSRVTLLRDRQLGDHTYSATTDIKFDPDTRIQIVMAQGIDESRDDRWYPIDLLPIELEEGKLHAESFINMPTPLAVTQPSGAVTINSSAETVTLSWEQSNNQADDMQLFYQSTCNTAPQKRSGEISISGDPGTITVPVSELLMDQGLDDSTFDNNDQASEVIFWLLMALLYQDYQTTIESENSARSEQFISQNIQANATSDNSCDINMTLVRESHGEVDPGLNGQSTLLATHSVVQKVYYRP</sequence>
<dbReference type="PROSITE" id="PS51257">
    <property type="entry name" value="PROKAR_LIPOPROTEIN"/>
    <property type="match status" value="1"/>
</dbReference>
<accession>A0A2V1GWI7</accession>
<dbReference type="EMBL" id="QDDL01000002">
    <property type="protein sequence ID" value="PVZ70370.1"/>
    <property type="molecule type" value="Genomic_DNA"/>
</dbReference>
<dbReference type="Proteomes" id="UP000244906">
    <property type="component" value="Unassembled WGS sequence"/>
</dbReference>
<dbReference type="OrthoDB" id="6194981at2"/>
<keyword evidence="2" id="KW-1185">Reference proteome</keyword>
<protein>
    <submittedName>
        <fullName evidence="1">Uncharacterized protein</fullName>
    </submittedName>
</protein>
<organism evidence="1 2">
    <name type="scientific">Pelagibaculum spongiae</name>
    <dbReference type="NCBI Taxonomy" id="2080658"/>
    <lineage>
        <taxon>Bacteria</taxon>
        <taxon>Pseudomonadati</taxon>
        <taxon>Pseudomonadota</taxon>
        <taxon>Gammaproteobacteria</taxon>
        <taxon>Oceanospirillales</taxon>
        <taxon>Pelagibaculum</taxon>
    </lineage>
</organism>